<dbReference type="InterPro" id="IPR050202">
    <property type="entry name" value="Cyt/Deoxycyt_deaminase"/>
</dbReference>
<keyword evidence="4 7" id="KW-0378">Hydrolase</keyword>
<feature type="domain" description="CMP/dCMP-type deaminase" evidence="6">
    <location>
        <begin position="40"/>
        <end position="160"/>
    </location>
</feature>
<evidence type="ECO:0000313" key="7">
    <source>
        <dbReference type="EMBL" id="KAK2946459.1"/>
    </source>
</evidence>
<organism evidence="7 8">
    <name type="scientific">Blattamonas nauphoetae</name>
    <dbReference type="NCBI Taxonomy" id="2049346"/>
    <lineage>
        <taxon>Eukaryota</taxon>
        <taxon>Metamonada</taxon>
        <taxon>Preaxostyla</taxon>
        <taxon>Oxymonadida</taxon>
        <taxon>Blattamonas</taxon>
    </lineage>
</organism>
<evidence type="ECO:0000256" key="3">
    <source>
        <dbReference type="ARBA" id="ARBA00022723"/>
    </source>
</evidence>
<dbReference type="Pfam" id="PF08211">
    <property type="entry name" value="dCMP_cyt_deam_2"/>
    <property type="match status" value="1"/>
</dbReference>
<dbReference type="Pfam" id="PF00383">
    <property type="entry name" value="dCMP_cyt_deam_1"/>
    <property type="match status" value="1"/>
</dbReference>
<protein>
    <submittedName>
        <fullName evidence="7">Cytidine deaminase</fullName>
        <ecNumber evidence="7">3.5.4.5</ecNumber>
    </submittedName>
</protein>
<comment type="caution">
    <text evidence="7">The sequence shown here is derived from an EMBL/GenBank/DDBJ whole genome shotgun (WGS) entry which is preliminary data.</text>
</comment>
<proteinExistence type="inferred from homology"/>
<dbReference type="GO" id="GO:0004126">
    <property type="term" value="F:cytidine deaminase activity"/>
    <property type="evidence" value="ECO:0007669"/>
    <property type="project" value="UniProtKB-EC"/>
</dbReference>
<dbReference type="InterPro" id="IPR002125">
    <property type="entry name" value="CMP_dCMP_dom"/>
</dbReference>
<evidence type="ECO:0000256" key="1">
    <source>
        <dbReference type="ARBA" id="ARBA00006576"/>
    </source>
</evidence>
<name>A0ABQ9X3X1_9EUKA</name>
<dbReference type="InterPro" id="IPR016192">
    <property type="entry name" value="APOBEC/CMP_deaminase_Zn-bd"/>
</dbReference>
<dbReference type="SUPFAM" id="SSF53927">
    <property type="entry name" value="Cytidine deaminase-like"/>
    <property type="match status" value="2"/>
</dbReference>
<keyword evidence="8" id="KW-1185">Reference proteome</keyword>
<dbReference type="PIRSF" id="PIRSF006334">
    <property type="entry name" value="Cdd_plus_pseudo"/>
    <property type="match status" value="1"/>
</dbReference>
<evidence type="ECO:0000259" key="6">
    <source>
        <dbReference type="PROSITE" id="PS51747"/>
    </source>
</evidence>
<gene>
    <name evidence="7" type="ORF">BLNAU_18624</name>
</gene>
<dbReference type="Proteomes" id="UP001281761">
    <property type="component" value="Unassembled WGS sequence"/>
</dbReference>
<dbReference type="InterPro" id="IPR016193">
    <property type="entry name" value="Cytidine_deaminase-like"/>
</dbReference>
<evidence type="ECO:0000313" key="8">
    <source>
        <dbReference type="Proteomes" id="UP001281761"/>
    </source>
</evidence>
<dbReference type="Gene3D" id="3.40.140.10">
    <property type="entry name" value="Cytidine Deaminase, domain 2"/>
    <property type="match status" value="2"/>
</dbReference>
<evidence type="ECO:0000256" key="2">
    <source>
        <dbReference type="ARBA" id="ARBA00011738"/>
    </source>
</evidence>
<evidence type="ECO:0000256" key="4">
    <source>
        <dbReference type="ARBA" id="ARBA00022801"/>
    </source>
</evidence>
<comment type="similarity">
    <text evidence="1">Belongs to the cytidine and deoxycytidylate deaminase family.</text>
</comment>
<accession>A0ABQ9X3X1</accession>
<evidence type="ECO:0000256" key="5">
    <source>
        <dbReference type="ARBA" id="ARBA00022833"/>
    </source>
</evidence>
<keyword evidence="5" id="KW-0862">Zinc</keyword>
<dbReference type="EC" id="3.5.4.5" evidence="7"/>
<feature type="domain" description="CMP/dCMP-type deaminase" evidence="6">
    <location>
        <begin position="190"/>
        <end position="311"/>
    </location>
</feature>
<dbReference type="CDD" id="cd01283">
    <property type="entry name" value="cytidine_deaminase"/>
    <property type="match status" value="1"/>
</dbReference>
<reference evidence="7 8" key="1">
    <citation type="journal article" date="2022" name="bioRxiv">
        <title>Genomics of Preaxostyla Flagellates Illuminates Evolutionary Transitions and the Path Towards Mitochondrial Loss.</title>
        <authorList>
            <person name="Novak L.V.F."/>
            <person name="Treitli S.C."/>
            <person name="Pyrih J."/>
            <person name="Halakuc P."/>
            <person name="Pipaliya S.V."/>
            <person name="Vacek V."/>
            <person name="Brzon O."/>
            <person name="Soukal P."/>
            <person name="Eme L."/>
            <person name="Dacks J.B."/>
            <person name="Karnkowska A."/>
            <person name="Elias M."/>
            <person name="Hampl V."/>
        </authorList>
    </citation>
    <scope>NUCLEOTIDE SEQUENCE [LARGE SCALE GENOMIC DNA]</scope>
    <source>
        <strain evidence="7">NAU3</strain>
        <tissue evidence="7">Gut</tissue>
    </source>
</reference>
<comment type="subunit">
    <text evidence="2">Homodimer.</text>
</comment>
<sequence>MSKVDPESIRALLPENQRAQPPFFFPAEQIQKFVKDLKCTVQDLGRALAQLIAPFALAPLSEFHVGACTFGQTGNAYLGVNMEFTGTTINQNVHAEQCAITNAWLRGEKQLVRMCTTETPCGHCRQFMAELPGFDEFEICVVGKPTKLIQEFLPEAFRPVALNIDWKKINPFISTFNNATLDSDISSLPENQKSLVNKTFDAFKKAYSPFQISQTSPSAAGIRLKNGDVFSAGYLENIAFNPSMMPLNAALVAMLTQSHNHDWSQIESCVLLEDPKSKVQQSLCAKSFLCALSQNATFSSYQVSVDHKRTE</sequence>
<dbReference type="PANTHER" id="PTHR11644">
    <property type="entry name" value="CYTIDINE DEAMINASE"/>
    <property type="match status" value="1"/>
</dbReference>
<dbReference type="NCBIfam" id="NF006537">
    <property type="entry name" value="PRK09027.1"/>
    <property type="match status" value="1"/>
</dbReference>
<dbReference type="EMBL" id="JARBJD010000228">
    <property type="protein sequence ID" value="KAK2946459.1"/>
    <property type="molecule type" value="Genomic_DNA"/>
</dbReference>
<dbReference type="InterPro" id="IPR013171">
    <property type="entry name" value="Cyd/dCyd_deaminase_Zn-bd"/>
</dbReference>
<dbReference type="PROSITE" id="PS51747">
    <property type="entry name" value="CYT_DCMP_DEAMINASES_2"/>
    <property type="match status" value="2"/>
</dbReference>
<dbReference type="PANTHER" id="PTHR11644:SF2">
    <property type="entry name" value="CYTIDINE DEAMINASE"/>
    <property type="match status" value="1"/>
</dbReference>
<keyword evidence="3" id="KW-0479">Metal-binding</keyword>
<dbReference type="PROSITE" id="PS00903">
    <property type="entry name" value="CYT_DCMP_DEAMINASES_1"/>
    <property type="match status" value="1"/>
</dbReference>